<feature type="domain" description="Acyl-CoA oxidase/dehydrogenase middle" evidence="12">
    <location>
        <begin position="163"/>
        <end position="270"/>
    </location>
</feature>
<dbReference type="GO" id="GO:0050660">
    <property type="term" value="F:flavin adenine dinucleotide binding"/>
    <property type="evidence" value="ECO:0007669"/>
    <property type="project" value="InterPro"/>
</dbReference>
<comment type="catalytic activity">
    <reaction evidence="6">
        <text>3-(methylsulfanyl)propanoyl-CoA + oxidized [electron-transfer flavoprotein] + H(+) = 3-(methylsulfanyl)acryloyl-CoA + reduced [electron-transfer flavoprotein]</text>
        <dbReference type="Rhea" id="RHEA:52612"/>
        <dbReference type="Rhea" id="RHEA-COMP:10685"/>
        <dbReference type="Rhea" id="RHEA-COMP:10686"/>
        <dbReference type="ChEBI" id="CHEBI:15378"/>
        <dbReference type="ChEBI" id="CHEBI:57692"/>
        <dbReference type="ChEBI" id="CHEBI:58307"/>
        <dbReference type="ChEBI" id="CHEBI:82815"/>
        <dbReference type="ChEBI" id="CHEBI:84994"/>
        <dbReference type="EC" id="1.3.99.41"/>
    </reaction>
    <physiologicalReaction direction="left-to-right" evidence="6">
        <dbReference type="Rhea" id="RHEA:52613"/>
    </physiologicalReaction>
</comment>
<evidence type="ECO:0000259" key="13">
    <source>
        <dbReference type="Pfam" id="PF02771"/>
    </source>
</evidence>
<dbReference type="GO" id="GO:0016627">
    <property type="term" value="F:oxidoreductase activity, acting on the CH-CH group of donors"/>
    <property type="evidence" value="ECO:0007669"/>
    <property type="project" value="InterPro"/>
</dbReference>
<dbReference type="OrthoDB" id="9764895at2"/>
<dbReference type="Gene3D" id="1.20.140.10">
    <property type="entry name" value="Butyryl-CoA Dehydrogenase, subunit A, domain 3"/>
    <property type="match status" value="1"/>
</dbReference>
<evidence type="ECO:0000259" key="11">
    <source>
        <dbReference type="Pfam" id="PF00441"/>
    </source>
</evidence>
<evidence type="ECO:0000259" key="14">
    <source>
        <dbReference type="Pfam" id="PF12806"/>
    </source>
</evidence>
<dbReference type="PANTHER" id="PTHR42803">
    <property type="entry name" value="ACYL-COA DEHYDROGENASE"/>
    <property type="match status" value="1"/>
</dbReference>
<evidence type="ECO:0000313" key="16">
    <source>
        <dbReference type="Proteomes" id="UP000218890"/>
    </source>
</evidence>
<feature type="domain" description="Acyl-CoA dehydrogenase/oxidase C-terminal" evidence="11">
    <location>
        <begin position="288"/>
        <end position="450"/>
    </location>
</feature>
<accession>A0A0X8XA11</accession>
<dbReference type="EC" id="1.3.99.41" evidence="8"/>
<evidence type="ECO:0000256" key="3">
    <source>
        <dbReference type="ARBA" id="ARBA00022630"/>
    </source>
</evidence>
<dbReference type="Pfam" id="PF00441">
    <property type="entry name" value="Acyl-CoA_dh_1"/>
    <property type="match status" value="1"/>
</dbReference>
<evidence type="ECO:0000256" key="1">
    <source>
        <dbReference type="ARBA" id="ARBA00001974"/>
    </source>
</evidence>
<sequence length="597" mass="64788">MSIYYKAPVRDLCFVIEELIGLQDYVGMEGVEELDAELVSAILEEAGRLASEEWAPLNSSGDRQGCVLENGQVKLPDGFIEAYKSFTEAGWNGINAPVEHGGQGLPEVIASATQEIWHGANMALALAPMLSAGATELLAQHGDTELQQRYLDKLVSGEWTGTMDLSEPQAGSDLGQVAARALPDETGDSYRLFGQKIFITWGDHQAAENIIHLVLARTPDAPAGHRGISLFLVPKFLVNADGSLGERNAVFCDSLEHKVGIHASPTCTIRYGDNQGNGAVGYLVGELNRGLNHMFTMMNEARHKVGVQGIGIGERVYQGALAFARERVQGRRPGGKESVPILGHPDVRRMLMTIRAQTEAMRALALVSAAYQDKALHASDSEERAAAQRRVDLFTPVVKAVASDWAVDSASLGIQVHGGMGFVEELEAAQLWRDVRIAPIYEGTNGIQAQDFTLRKVLKDSGETLEAVLGEIEQVVAELRADSVVSDLGARLKEGVGTVRESTRYLLENQEDPFVSLSAATPYMMQAGCLFGAWQLGRAALVARAVIERGGDGDGFYTAKLHTARFYMRHILPRVHAYTPAVCGGSDELEAIEERHW</sequence>
<feature type="domain" description="Acetyl-CoA dehydrogenase-like C-terminal" evidence="14">
    <location>
        <begin position="469"/>
        <end position="591"/>
    </location>
</feature>
<evidence type="ECO:0000256" key="8">
    <source>
        <dbReference type="ARBA" id="ARBA00066694"/>
    </source>
</evidence>
<comment type="function">
    <text evidence="7">Involved in the assimilation of dimethylsulphoniopropionate (DMSP), an important compound in the fixation of carbon in marine phytoplankton, by mediating the conversion of 3-(methylthio)propanoyl-CoA (MMPA-CoA) to 3-(methylthio)acryloyl-CoA (MTA-CoA).</text>
</comment>
<keyword evidence="16" id="KW-1185">Reference proteome</keyword>
<name>A0A0X8XA11_HALHR</name>
<dbReference type="InterPro" id="IPR025878">
    <property type="entry name" value="Acyl-CoA_dh-like_C_dom"/>
</dbReference>
<evidence type="ECO:0000256" key="7">
    <source>
        <dbReference type="ARBA" id="ARBA00058683"/>
    </source>
</evidence>
<keyword evidence="3 10" id="KW-0285">Flavoprotein</keyword>
<dbReference type="InterPro" id="IPR006091">
    <property type="entry name" value="Acyl-CoA_Oxase/DH_mid-dom"/>
</dbReference>
<comment type="cofactor">
    <cofactor evidence="1 10">
        <name>FAD</name>
        <dbReference type="ChEBI" id="CHEBI:57692"/>
    </cofactor>
</comment>
<organism evidence="15 16">
    <name type="scientific">Halorhodospira halochloris</name>
    <name type="common">Ectothiorhodospira halochloris</name>
    <dbReference type="NCBI Taxonomy" id="1052"/>
    <lineage>
        <taxon>Bacteria</taxon>
        <taxon>Pseudomonadati</taxon>
        <taxon>Pseudomonadota</taxon>
        <taxon>Gammaproteobacteria</taxon>
        <taxon>Chromatiales</taxon>
        <taxon>Ectothiorhodospiraceae</taxon>
        <taxon>Halorhodospira</taxon>
    </lineage>
</organism>
<dbReference type="SUPFAM" id="SSF56645">
    <property type="entry name" value="Acyl-CoA dehydrogenase NM domain-like"/>
    <property type="match status" value="1"/>
</dbReference>
<dbReference type="Gene3D" id="1.10.540.10">
    <property type="entry name" value="Acyl-CoA dehydrogenase/oxidase, N-terminal domain"/>
    <property type="match status" value="1"/>
</dbReference>
<keyword evidence="5 10" id="KW-0560">Oxidoreductase</keyword>
<evidence type="ECO:0000256" key="5">
    <source>
        <dbReference type="ARBA" id="ARBA00023002"/>
    </source>
</evidence>
<comment type="similarity">
    <text evidence="2 10">Belongs to the acyl-CoA dehydrogenase family.</text>
</comment>
<protein>
    <recommendedName>
        <fullName evidence="9">3-methylmercaptopropionyl-CoA dehydrogenase</fullName>
        <ecNumber evidence="8">1.3.99.41</ecNumber>
    </recommendedName>
</protein>
<dbReference type="EMBL" id="AP017372">
    <property type="protein sequence ID" value="BAU58245.1"/>
    <property type="molecule type" value="Genomic_DNA"/>
</dbReference>
<dbReference type="Pfam" id="PF02770">
    <property type="entry name" value="Acyl-CoA_dh_M"/>
    <property type="match status" value="1"/>
</dbReference>
<dbReference type="InterPro" id="IPR037069">
    <property type="entry name" value="AcylCoA_DH/ox_N_sf"/>
</dbReference>
<dbReference type="InterPro" id="IPR036250">
    <property type="entry name" value="AcylCo_DH-like_C"/>
</dbReference>
<dbReference type="Gene3D" id="2.40.110.10">
    <property type="entry name" value="Butyryl-CoA Dehydrogenase, subunit A, domain 2"/>
    <property type="match status" value="1"/>
</dbReference>
<dbReference type="InterPro" id="IPR052166">
    <property type="entry name" value="Diverse_Acyl-CoA_DH"/>
</dbReference>
<reference evidence="15" key="1">
    <citation type="submission" date="2016-02" db="EMBL/GenBank/DDBJ databases">
        <title>Halorhodospira halochloris DSM-1059 complete genome, version 2.</title>
        <authorList>
            <person name="Tsukatani Y."/>
        </authorList>
    </citation>
    <scope>NUCLEOTIDE SEQUENCE</scope>
    <source>
        <strain evidence="15">DSM 1059</strain>
    </source>
</reference>
<dbReference type="KEGG" id="hhk:HH1059_15380"/>
<dbReference type="FunFam" id="2.40.110.10:FF:000031">
    <property type="entry name" value="Acyl-CoA dehydrogenase, putative"/>
    <property type="match status" value="1"/>
</dbReference>
<evidence type="ECO:0000256" key="2">
    <source>
        <dbReference type="ARBA" id="ARBA00009347"/>
    </source>
</evidence>
<gene>
    <name evidence="15" type="ORF">HH1059_15380</name>
</gene>
<proteinExistence type="inferred from homology"/>
<dbReference type="SUPFAM" id="SSF47203">
    <property type="entry name" value="Acyl-CoA dehydrogenase C-terminal domain-like"/>
    <property type="match status" value="1"/>
</dbReference>
<keyword evidence="4 10" id="KW-0274">FAD</keyword>
<dbReference type="RefSeq" id="WP_096409639.1">
    <property type="nucleotide sequence ID" value="NZ_AP017372.2"/>
</dbReference>
<dbReference type="InterPro" id="IPR013786">
    <property type="entry name" value="AcylCoA_DH/ox_N"/>
</dbReference>
<dbReference type="AlphaFoldDB" id="A0A0X8XA11"/>
<evidence type="ECO:0000313" key="15">
    <source>
        <dbReference type="EMBL" id="BAU58245.1"/>
    </source>
</evidence>
<dbReference type="Proteomes" id="UP000218890">
    <property type="component" value="Chromosome"/>
</dbReference>
<dbReference type="InterPro" id="IPR046373">
    <property type="entry name" value="Acyl-CoA_Oxase/DH_mid-dom_sf"/>
</dbReference>
<evidence type="ECO:0000259" key="12">
    <source>
        <dbReference type="Pfam" id="PF02770"/>
    </source>
</evidence>
<dbReference type="Pfam" id="PF02771">
    <property type="entry name" value="Acyl-CoA_dh_N"/>
    <property type="match status" value="1"/>
</dbReference>
<evidence type="ECO:0000256" key="4">
    <source>
        <dbReference type="ARBA" id="ARBA00022827"/>
    </source>
</evidence>
<feature type="domain" description="Acyl-CoA dehydrogenase/oxidase N-terminal" evidence="13">
    <location>
        <begin position="42"/>
        <end position="158"/>
    </location>
</feature>
<evidence type="ECO:0000256" key="6">
    <source>
        <dbReference type="ARBA" id="ARBA00051388"/>
    </source>
</evidence>
<dbReference type="Pfam" id="PF12806">
    <property type="entry name" value="Acyl-CoA_dh_C"/>
    <property type="match status" value="1"/>
</dbReference>
<dbReference type="PANTHER" id="PTHR42803:SF1">
    <property type="entry name" value="BROAD-SPECIFICITY LINEAR ACYL-COA DEHYDROGENASE FADE5"/>
    <property type="match status" value="1"/>
</dbReference>
<evidence type="ECO:0000256" key="10">
    <source>
        <dbReference type="RuleBase" id="RU362125"/>
    </source>
</evidence>
<evidence type="ECO:0000256" key="9">
    <source>
        <dbReference type="ARBA" id="ARBA00069043"/>
    </source>
</evidence>
<dbReference type="InterPro" id="IPR009075">
    <property type="entry name" value="AcylCo_DH/oxidase_C"/>
</dbReference>
<dbReference type="InterPro" id="IPR009100">
    <property type="entry name" value="AcylCoA_DH/oxidase_NM_dom_sf"/>
</dbReference>